<dbReference type="GO" id="GO:0006508">
    <property type="term" value="P:proteolysis"/>
    <property type="evidence" value="ECO:0007669"/>
    <property type="project" value="UniProtKB-KW"/>
</dbReference>
<dbReference type="PRINTS" id="PR00722">
    <property type="entry name" value="CHYMOTRYPSIN"/>
</dbReference>
<feature type="signal peptide" evidence="3">
    <location>
        <begin position="1"/>
        <end position="21"/>
    </location>
</feature>
<gene>
    <name evidence="5" type="ORF">OHA22_27810</name>
</gene>
<accession>A0AAU2A660</accession>
<evidence type="ECO:0000259" key="4">
    <source>
        <dbReference type="PROSITE" id="PS50240"/>
    </source>
</evidence>
<keyword evidence="3" id="KW-0732">Signal</keyword>
<proteinExistence type="inferred from homology"/>
<keyword evidence="5" id="KW-0645">Protease</keyword>
<organism evidence="5">
    <name type="scientific">Streptomyces sp. NBC_00093</name>
    <dbReference type="NCBI Taxonomy" id="2975649"/>
    <lineage>
        <taxon>Bacteria</taxon>
        <taxon>Bacillati</taxon>
        <taxon>Actinomycetota</taxon>
        <taxon>Actinomycetes</taxon>
        <taxon>Kitasatosporales</taxon>
        <taxon>Streptomycetaceae</taxon>
        <taxon>Streptomyces</taxon>
    </lineage>
</organism>
<feature type="chain" id="PRO_5043412600" evidence="3">
    <location>
        <begin position="22"/>
        <end position="246"/>
    </location>
</feature>
<dbReference type="EC" id="3.4.21.-" evidence="5"/>
<keyword evidence="2" id="KW-1015">Disulfide bond</keyword>
<evidence type="ECO:0000256" key="1">
    <source>
        <dbReference type="ARBA" id="ARBA00007664"/>
    </source>
</evidence>
<dbReference type="Pfam" id="PF00089">
    <property type="entry name" value="Trypsin"/>
    <property type="match status" value="1"/>
</dbReference>
<reference evidence="5" key="1">
    <citation type="submission" date="2022-10" db="EMBL/GenBank/DDBJ databases">
        <title>The complete genomes of actinobacterial strains from the NBC collection.</title>
        <authorList>
            <person name="Joergensen T.S."/>
            <person name="Alvarez Arevalo M."/>
            <person name="Sterndorff E.B."/>
            <person name="Faurdal D."/>
            <person name="Vuksanovic O."/>
            <person name="Mourched A.-S."/>
            <person name="Charusanti P."/>
            <person name="Shaw S."/>
            <person name="Blin K."/>
            <person name="Weber T."/>
        </authorList>
    </citation>
    <scope>NUCLEOTIDE SEQUENCE</scope>
    <source>
        <strain evidence="5">NBC_00093</strain>
    </source>
</reference>
<evidence type="ECO:0000313" key="5">
    <source>
        <dbReference type="EMBL" id="WTT19066.1"/>
    </source>
</evidence>
<dbReference type="AlphaFoldDB" id="A0AAU2A660"/>
<sequence length="246" mass="25550">MKIRLAVAALGMSLVASFAAAGPVSAEEADATPVAQLAGDADDPAMVNGEFATSSSGMAAVFSNGSFVCSGSIIAERWVLTAKHCVGGSMSVRVKSLDRTSGGGMVTVDDTKVRTNHDIALLHLNRSANAEYVRLASAHPAEGTTNYIFGWGATCETCSSSVKLKRSTVKVTDVNATDYYGGRAIRSTKINGLACYGDSGGPEFKLVDGLRYQVGVLSTVRSDCAGYNNYSSVPTSLDWINGVAGL</sequence>
<keyword evidence="5" id="KW-0378">Hydrolase</keyword>
<comment type="similarity">
    <text evidence="1">Belongs to the peptidase S1 family.</text>
</comment>
<dbReference type="PANTHER" id="PTHR24276:SF98">
    <property type="entry name" value="FI18310P1-RELATED"/>
    <property type="match status" value="1"/>
</dbReference>
<name>A0AAU2A660_9ACTN</name>
<dbReference type="EMBL" id="CP108222">
    <property type="protein sequence ID" value="WTT19066.1"/>
    <property type="molecule type" value="Genomic_DNA"/>
</dbReference>
<dbReference type="PANTHER" id="PTHR24276">
    <property type="entry name" value="POLYSERASE-RELATED"/>
    <property type="match status" value="1"/>
</dbReference>
<feature type="domain" description="Peptidase S1" evidence="4">
    <location>
        <begin position="46"/>
        <end position="245"/>
    </location>
</feature>
<evidence type="ECO:0000256" key="2">
    <source>
        <dbReference type="ARBA" id="ARBA00023157"/>
    </source>
</evidence>
<protein>
    <submittedName>
        <fullName evidence="5">Trypsin-like serine protease</fullName>
        <ecNumber evidence="5">3.4.21.-</ecNumber>
    </submittedName>
</protein>
<dbReference type="GO" id="GO:0004252">
    <property type="term" value="F:serine-type endopeptidase activity"/>
    <property type="evidence" value="ECO:0007669"/>
    <property type="project" value="InterPro"/>
</dbReference>
<dbReference type="InterPro" id="IPR001254">
    <property type="entry name" value="Trypsin_dom"/>
</dbReference>
<dbReference type="PROSITE" id="PS50240">
    <property type="entry name" value="TRYPSIN_DOM"/>
    <property type="match status" value="1"/>
</dbReference>
<dbReference type="Gene3D" id="2.40.10.10">
    <property type="entry name" value="Trypsin-like serine proteases"/>
    <property type="match status" value="1"/>
</dbReference>
<dbReference type="InterPro" id="IPR001314">
    <property type="entry name" value="Peptidase_S1A"/>
</dbReference>
<dbReference type="SUPFAM" id="SSF50494">
    <property type="entry name" value="Trypsin-like serine proteases"/>
    <property type="match status" value="1"/>
</dbReference>
<dbReference type="InterPro" id="IPR009003">
    <property type="entry name" value="Peptidase_S1_PA"/>
</dbReference>
<evidence type="ECO:0000256" key="3">
    <source>
        <dbReference type="SAM" id="SignalP"/>
    </source>
</evidence>
<dbReference type="InterPro" id="IPR043504">
    <property type="entry name" value="Peptidase_S1_PA_chymotrypsin"/>
</dbReference>
<dbReference type="SMART" id="SM00020">
    <property type="entry name" value="Tryp_SPc"/>
    <property type="match status" value="1"/>
</dbReference>
<dbReference type="InterPro" id="IPR050430">
    <property type="entry name" value="Peptidase_S1"/>
</dbReference>